<reference evidence="11" key="1">
    <citation type="submission" date="2020-10" db="EMBL/GenBank/DDBJ databases">
        <authorList>
            <person name="Muller C M."/>
        </authorList>
    </citation>
    <scope>NUCLEOTIDE SEQUENCE</scope>
    <source>
        <strain evidence="11">THUN-12</strain>
    </source>
</reference>
<comment type="subcellular location">
    <subcellularLocation>
        <location evidence="1 7">Nucleus</location>
    </subcellularLocation>
</comment>
<dbReference type="GO" id="GO:0006357">
    <property type="term" value="P:regulation of transcription by RNA polymerase II"/>
    <property type="evidence" value="ECO:0007669"/>
    <property type="project" value="InterPro"/>
</dbReference>
<feature type="region of interest" description="Disordered" evidence="9">
    <location>
        <begin position="63"/>
        <end position="87"/>
    </location>
</feature>
<feature type="compositionally biased region" description="Basic and acidic residues" evidence="9">
    <location>
        <begin position="309"/>
        <end position="321"/>
    </location>
</feature>
<protein>
    <recommendedName>
        <fullName evidence="7">Enhancer of polycomb-like protein</fullName>
    </recommendedName>
</protein>
<keyword evidence="8" id="KW-0175">Coiled coil</keyword>
<evidence type="ECO:0000256" key="8">
    <source>
        <dbReference type="SAM" id="Coils"/>
    </source>
</evidence>
<evidence type="ECO:0000259" key="10">
    <source>
        <dbReference type="Pfam" id="PF10513"/>
    </source>
</evidence>
<feature type="region of interest" description="Disordered" evidence="9">
    <location>
        <begin position="414"/>
        <end position="440"/>
    </location>
</feature>
<keyword evidence="4 7" id="KW-0804">Transcription</keyword>
<sequence>MRPQAPARQIRIRKLAKHTQQPVLREDQFESTEYCSLQNQYVVETGVEKSEEKEYHLQAALAATSGASDKDAEKEIPAPPAQESSNIDYDGLYSLTFEKPATYIRFSQTVEDCTGSQYNMTTEDDIFLTAYNQDKSVKCSEDDFEKIMEIFEESSEIQAPHGFVDGFVVSFENMNVSLQQQVDGRISIFAKDVYEHWKIRKHENGNYPLQPTLKFERNQEKDDGDPYVCFRRRDARQTRKTRARDLQSTDKLRKLRKELEDGRNLIEMAYRRELLKRDLLDVESGVFEKRLKVKEAKVQLGVKGDDQDLVNERPMRRRDQSALRNPSGPTQLRLGRSEGRPVEADLIQLSDEQEKKVNRLRAEIEEKAKLHRSWNQSHVDLTREPLSPLPGQGSEAGFRTVTAQYQLMTPPSSVILEPFDRGSPSREDEDKNESFNFNVSSPLGADEEHWHPAYRRRIGRGGRLWIDRRGISSPVITTNPVILDRWKYDREDDDEQLIYDMDPYSTSSMKFRATIPFPTYLFSQRARLEDRKSTHGKSAGVNQAQNRTNTESLPKITQPQAK</sequence>
<accession>A0A9W4D0Y6</accession>
<comment type="similarity">
    <text evidence="2 7">Belongs to the enhancer of polycomb family.</text>
</comment>
<dbReference type="Pfam" id="PF10513">
    <property type="entry name" value="EPL1"/>
    <property type="match status" value="1"/>
</dbReference>
<evidence type="ECO:0000256" key="5">
    <source>
        <dbReference type="ARBA" id="ARBA00023242"/>
    </source>
</evidence>
<evidence type="ECO:0000313" key="12">
    <source>
        <dbReference type="Proteomes" id="UP000683417"/>
    </source>
</evidence>
<dbReference type="InterPro" id="IPR024943">
    <property type="entry name" value="Enhancer_polycomb"/>
</dbReference>
<evidence type="ECO:0000256" key="1">
    <source>
        <dbReference type="ARBA" id="ARBA00004123"/>
    </source>
</evidence>
<gene>
    <name evidence="11" type="ORF">BGTH12_LOCUS3526</name>
</gene>
<organism evidence="11 12">
    <name type="scientific">Blumeria graminis f. sp. triticale</name>
    <dbReference type="NCBI Taxonomy" id="1689686"/>
    <lineage>
        <taxon>Eukaryota</taxon>
        <taxon>Fungi</taxon>
        <taxon>Dikarya</taxon>
        <taxon>Ascomycota</taxon>
        <taxon>Pezizomycotina</taxon>
        <taxon>Leotiomycetes</taxon>
        <taxon>Erysiphales</taxon>
        <taxon>Erysiphaceae</taxon>
        <taxon>Blumeria</taxon>
    </lineage>
</organism>
<evidence type="ECO:0000313" key="11">
    <source>
        <dbReference type="EMBL" id="CAD6502168.1"/>
    </source>
</evidence>
<feature type="region of interest" description="Disordered" evidence="9">
    <location>
        <begin position="528"/>
        <end position="562"/>
    </location>
</feature>
<feature type="region of interest" description="Disordered" evidence="9">
    <location>
        <begin position="1"/>
        <end position="23"/>
    </location>
</feature>
<evidence type="ECO:0000256" key="7">
    <source>
        <dbReference type="RuleBase" id="RU361124"/>
    </source>
</evidence>
<feature type="compositionally biased region" description="Basic and acidic residues" evidence="9">
    <location>
        <begin position="418"/>
        <end position="433"/>
    </location>
</feature>
<comment type="function">
    <text evidence="6">Component of the NuA4 histone acetyltransferase complex which is involved in transcriptional activation of selected genes principally by acetylation of nucleosomal histone H4 and H2A. The NuA4 complex is also involved in DNA repair. Involved in gene silencing by neighboring heterochromatin, blockage of the silencing spreading along the chromosome, and required for cell cycle progression through G2/M.</text>
</comment>
<dbReference type="Proteomes" id="UP000683417">
    <property type="component" value="Unassembled WGS sequence"/>
</dbReference>
<dbReference type="PANTHER" id="PTHR14898">
    <property type="entry name" value="ENHANCER OF POLYCOMB"/>
    <property type="match status" value="1"/>
</dbReference>
<feature type="compositionally biased region" description="Polar residues" evidence="9">
    <location>
        <begin position="540"/>
        <end position="562"/>
    </location>
</feature>
<dbReference type="GO" id="GO:0035267">
    <property type="term" value="C:NuA4 histone acetyltransferase complex"/>
    <property type="evidence" value="ECO:0007669"/>
    <property type="project" value="InterPro"/>
</dbReference>
<dbReference type="EMBL" id="CAJHIT010000005">
    <property type="protein sequence ID" value="CAD6502168.1"/>
    <property type="molecule type" value="Genomic_DNA"/>
</dbReference>
<proteinExistence type="inferred from homology"/>
<evidence type="ECO:0000256" key="6">
    <source>
        <dbReference type="ARBA" id="ARBA00025513"/>
    </source>
</evidence>
<comment type="caution">
    <text evidence="11">The sequence shown here is derived from an EMBL/GenBank/DDBJ whole genome shotgun (WGS) entry which is preliminary data.</text>
</comment>
<name>A0A9W4D0Y6_BLUGR</name>
<feature type="domain" description="Enhancer of polycomb-like N-terminal" evidence="10">
    <location>
        <begin position="31"/>
        <end position="153"/>
    </location>
</feature>
<evidence type="ECO:0000256" key="9">
    <source>
        <dbReference type="SAM" id="MobiDB-lite"/>
    </source>
</evidence>
<evidence type="ECO:0000256" key="3">
    <source>
        <dbReference type="ARBA" id="ARBA00023015"/>
    </source>
</evidence>
<evidence type="ECO:0000256" key="2">
    <source>
        <dbReference type="ARBA" id="ARBA00008035"/>
    </source>
</evidence>
<keyword evidence="3 7" id="KW-0805">Transcription regulation</keyword>
<keyword evidence="5 7" id="KW-0539">Nucleus</keyword>
<dbReference type="GO" id="GO:0005634">
    <property type="term" value="C:nucleus"/>
    <property type="evidence" value="ECO:0007669"/>
    <property type="project" value="UniProtKB-SubCell"/>
</dbReference>
<dbReference type="AlphaFoldDB" id="A0A9W4D0Y6"/>
<feature type="coiled-coil region" evidence="8">
    <location>
        <begin position="343"/>
        <end position="370"/>
    </location>
</feature>
<dbReference type="InterPro" id="IPR019542">
    <property type="entry name" value="Enhancer_polycomb-like_N"/>
</dbReference>
<feature type="region of interest" description="Disordered" evidence="9">
    <location>
        <begin position="309"/>
        <end position="340"/>
    </location>
</feature>
<evidence type="ECO:0000256" key="4">
    <source>
        <dbReference type="ARBA" id="ARBA00023163"/>
    </source>
</evidence>